<dbReference type="InterPro" id="IPR025273">
    <property type="entry name" value="DUF4064"/>
</dbReference>
<feature type="domain" description="DUF4064" evidence="2">
    <location>
        <begin position="2"/>
        <end position="101"/>
    </location>
</feature>
<protein>
    <recommendedName>
        <fullName evidence="2">DUF4064 domain-containing protein</fullName>
    </recommendedName>
</protein>
<comment type="caution">
    <text evidence="3">The sequence shown here is derived from an EMBL/GenBank/DDBJ whole genome shotgun (WGS) entry which is preliminary data.</text>
</comment>
<reference evidence="3" key="1">
    <citation type="journal article" date="2014" name="Int. J. Syst. Evol. Microbiol.">
        <title>Complete genome sequence of Corynebacterium casei LMG S-19264T (=DSM 44701T), isolated from a smear-ripened cheese.</title>
        <authorList>
            <consortium name="US DOE Joint Genome Institute (JGI-PGF)"/>
            <person name="Walter F."/>
            <person name="Albersmeier A."/>
            <person name="Kalinowski J."/>
            <person name="Ruckert C."/>
        </authorList>
    </citation>
    <scope>NUCLEOTIDE SEQUENCE</scope>
    <source>
        <strain evidence="3">CGMCC 1.12754</strain>
    </source>
</reference>
<dbReference type="RefSeq" id="WP_188455956.1">
    <property type="nucleotide sequence ID" value="NZ_BMFR01000012.1"/>
</dbReference>
<name>A0A917M5M9_9BACI</name>
<keyword evidence="1" id="KW-0812">Transmembrane</keyword>
<sequence>MNRTVERILGIIGIAMDVLIAIFALVLLIVVTSSIDWIIDPISTQFEFINNFLFIFAQLLWIPIISSLVTLTLGLIAVVKVKTNAKLAGSLFIAGAVISSWFLFTIGSFQSLLYLVSGIMCFVKKTDREVPL</sequence>
<organism evidence="3 4">
    <name type="scientific">Virgibacillus oceani</name>
    <dbReference type="NCBI Taxonomy" id="1479511"/>
    <lineage>
        <taxon>Bacteria</taxon>
        <taxon>Bacillati</taxon>
        <taxon>Bacillota</taxon>
        <taxon>Bacilli</taxon>
        <taxon>Bacillales</taxon>
        <taxon>Bacillaceae</taxon>
        <taxon>Virgibacillus</taxon>
    </lineage>
</organism>
<feature type="transmembrane region" description="Helical" evidence="1">
    <location>
        <begin position="91"/>
        <end position="116"/>
    </location>
</feature>
<feature type="transmembrane region" description="Helical" evidence="1">
    <location>
        <begin position="7"/>
        <end position="32"/>
    </location>
</feature>
<evidence type="ECO:0000313" key="4">
    <source>
        <dbReference type="Proteomes" id="UP000622860"/>
    </source>
</evidence>
<dbReference type="Pfam" id="PF13273">
    <property type="entry name" value="DUF4064"/>
    <property type="match status" value="1"/>
</dbReference>
<dbReference type="AlphaFoldDB" id="A0A917M5M9"/>
<keyword evidence="4" id="KW-1185">Reference proteome</keyword>
<evidence type="ECO:0000259" key="2">
    <source>
        <dbReference type="Pfam" id="PF13273"/>
    </source>
</evidence>
<proteinExistence type="predicted"/>
<keyword evidence="1" id="KW-0472">Membrane</keyword>
<dbReference type="Proteomes" id="UP000622860">
    <property type="component" value="Unassembled WGS sequence"/>
</dbReference>
<evidence type="ECO:0000256" key="1">
    <source>
        <dbReference type="SAM" id="Phobius"/>
    </source>
</evidence>
<feature type="transmembrane region" description="Helical" evidence="1">
    <location>
        <begin position="52"/>
        <end position="79"/>
    </location>
</feature>
<keyword evidence="1" id="KW-1133">Transmembrane helix</keyword>
<evidence type="ECO:0000313" key="3">
    <source>
        <dbReference type="EMBL" id="GGG80607.1"/>
    </source>
</evidence>
<reference evidence="3" key="2">
    <citation type="submission" date="2020-09" db="EMBL/GenBank/DDBJ databases">
        <authorList>
            <person name="Sun Q."/>
            <person name="Zhou Y."/>
        </authorList>
    </citation>
    <scope>NUCLEOTIDE SEQUENCE</scope>
    <source>
        <strain evidence="3">CGMCC 1.12754</strain>
    </source>
</reference>
<gene>
    <name evidence="3" type="ORF">GCM10011398_27510</name>
</gene>
<dbReference type="EMBL" id="BMFR01000012">
    <property type="protein sequence ID" value="GGG80607.1"/>
    <property type="molecule type" value="Genomic_DNA"/>
</dbReference>
<accession>A0A917M5M9</accession>